<comment type="caution">
    <text evidence="1">The sequence shown here is derived from an EMBL/GenBank/DDBJ whole genome shotgun (WGS) entry which is preliminary data.</text>
</comment>
<evidence type="ECO:0000313" key="1">
    <source>
        <dbReference type="EMBL" id="KAI0045632.1"/>
    </source>
</evidence>
<reference evidence="1" key="1">
    <citation type="submission" date="2021-02" db="EMBL/GenBank/DDBJ databases">
        <authorList>
            <consortium name="DOE Joint Genome Institute"/>
            <person name="Ahrendt S."/>
            <person name="Looney B.P."/>
            <person name="Miyauchi S."/>
            <person name="Morin E."/>
            <person name="Drula E."/>
            <person name="Courty P.E."/>
            <person name="Chicoki N."/>
            <person name="Fauchery L."/>
            <person name="Kohler A."/>
            <person name="Kuo A."/>
            <person name="Labutti K."/>
            <person name="Pangilinan J."/>
            <person name="Lipzen A."/>
            <person name="Riley R."/>
            <person name="Andreopoulos W."/>
            <person name="He G."/>
            <person name="Johnson J."/>
            <person name="Barry K.W."/>
            <person name="Grigoriev I.V."/>
            <person name="Nagy L."/>
            <person name="Hibbett D."/>
            <person name="Henrissat B."/>
            <person name="Matheny P.B."/>
            <person name="Labbe J."/>
            <person name="Martin F."/>
        </authorList>
    </citation>
    <scope>NUCLEOTIDE SEQUENCE</scope>
    <source>
        <strain evidence="1">FP105234-sp</strain>
    </source>
</reference>
<organism evidence="1 2">
    <name type="scientific">Auriscalpium vulgare</name>
    <dbReference type="NCBI Taxonomy" id="40419"/>
    <lineage>
        <taxon>Eukaryota</taxon>
        <taxon>Fungi</taxon>
        <taxon>Dikarya</taxon>
        <taxon>Basidiomycota</taxon>
        <taxon>Agaricomycotina</taxon>
        <taxon>Agaricomycetes</taxon>
        <taxon>Russulales</taxon>
        <taxon>Auriscalpiaceae</taxon>
        <taxon>Auriscalpium</taxon>
    </lineage>
</organism>
<protein>
    <submittedName>
        <fullName evidence="1">Uncharacterized protein</fullName>
    </submittedName>
</protein>
<accession>A0ACB8RP35</accession>
<proteinExistence type="predicted"/>
<evidence type="ECO:0000313" key="2">
    <source>
        <dbReference type="Proteomes" id="UP000814033"/>
    </source>
</evidence>
<dbReference type="EMBL" id="MU275946">
    <property type="protein sequence ID" value="KAI0045632.1"/>
    <property type="molecule type" value="Genomic_DNA"/>
</dbReference>
<gene>
    <name evidence="1" type="ORF">FA95DRAFT_105027</name>
</gene>
<reference evidence="1" key="2">
    <citation type="journal article" date="2022" name="New Phytol.">
        <title>Evolutionary transition to the ectomycorrhizal habit in the genomes of a hyperdiverse lineage of mushroom-forming fungi.</title>
        <authorList>
            <person name="Looney B."/>
            <person name="Miyauchi S."/>
            <person name="Morin E."/>
            <person name="Drula E."/>
            <person name="Courty P.E."/>
            <person name="Kohler A."/>
            <person name="Kuo A."/>
            <person name="LaButti K."/>
            <person name="Pangilinan J."/>
            <person name="Lipzen A."/>
            <person name="Riley R."/>
            <person name="Andreopoulos W."/>
            <person name="He G."/>
            <person name="Johnson J."/>
            <person name="Nolan M."/>
            <person name="Tritt A."/>
            <person name="Barry K.W."/>
            <person name="Grigoriev I.V."/>
            <person name="Nagy L.G."/>
            <person name="Hibbett D."/>
            <person name="Henrissat B."/>
            <person name="Matheny P.B."/>
            <person name="Labbe J."/>
            <person name="Martin F.M."/>
        </authorList>
    </citation>
    <scope>NUCLEOTIDE SEQUENCE</scope>
    <source>
        <strain evidence="1">FP105234-sp</strain>
    </source>
</reference>
<dbReference type="Proteomes" id="UP000814033">
    <property type="component" value="Unassembled WGS sequence"/>
</dbReference>
<name>A0ACB8RP35_9AGAM</name>
<keyword evidence="2" id="KW-1185">Reference proteome</keyword>
<sequence>MAQQHEPQLLAKLLSDAKDYHKNLTVFLDTYAQHSLLSLSAYAATSPAPIGRAVIAVAGSLAGADDALRKYAGSGKSWRAEMRAMQSLEEEIASELANREALATRMSDLSGNQDNTRSVALNSFVSSAKADAAQAELKASDHIIAAKKGRLQTLRTETLRSCLEKRCKALMECGRTFEEVGKVGLRVLEGLDSVESDEDEDGEDAPHSARTLPTVPSAPMFETFSRARTQSSVLPPPSYSAPAAQYTLAQRLTEKPPPRPSPPLPHRSPSPMAAPQPTYAPQRVETPYPRLGSPNPQRQPIYTPQRVETPYPRQSSPYAQRQRTPSLHYYGAAPTPYDPSEDNSPVGPDAGFVRFAPAQAPSDLPRPSPPPQQDMRIGAYIPPARAVSPYSGGYPGMLSPPRGLLPRDLDDASDSPGYAMQPFSLPPMPASSNRAPYPSDRPSSPWGMAVPTSPDLPLFPPLPPLPPASAASERERGVRAFFRELAGSVKSKLGRRGLAEAPEAANSFGVMAGPAPYPMSSPRSRRGSTGSIGRTIMSTGLSTTAYTSYTAYTSNTQQSYNQRTNYYMGYAEV</sequence>